<feature type="compositionally biased region" description="Polar residues" evidence="7">
    <location>
        <begin position="695"/>
        <end position="709"/>
    </location>
</feature>
<dbReference type="PANTHER" id="PTHR11477">
    <property type="entry name" value="TRANSCRIPTION FACTOR S-II ZINC FINGER DOMAIN-CONTAINING PROTEIN"/>
    <property type="match status" value="1"/>
</dbReference>
<feature type="region of interest" description="Disordered" evidence="7">
    <location>
        <begin position="369"/>
        <end position="517"/>
    </location>
</feature>
<dbReference type="GO" id="GO:0031440">
    <property type="term" value="P:regulation of mRNA 3'-end processing"/>
    <property type="evidence" value="ECO:0007669"/>
    <property type="project" value="TreeGrafter"/>
</dbReference>
<evidence type="ECO:0000256" key="4">
    <source>
        <dbReference type="ARBA" id="ARBA00022723"/>
    </source>
</evidence>
<feature type="compositionally biased region" description="Low complexity" evidence="7">
    <location>
        <begin position="168"/>
        <end position="177"/>
    </location>
</feature>
<organism evidence="9 10">
    <name type="scientific">Lepidopterella palustris CBS 459.81</name>
    <dbReference type="NCBI Taxonomy" id="1314670"/>
    <lineage>
        <taxon>Eukaryota</taxon>
        <taxon>Fungi</taxon>
        <taxon>Dikarya</taxon>
        <taxon>Ascomycota</taxon>
        <taxon>Pezizomycotina</taxon>
        <taxon>Dothideomycetes</taxon>
        <taxon>Pleosporomycetidae</taxon>
        <taxon>Mytilinidiales</taxon>
        <taxon>Argynnaceae</taxon>
        <taxon>Lepidopterella</taxon>
    </lineage>
</organism>
<evidence type="ECO:0000313" key="9">
    <source>
        <dbReference type="EMBL" id="OCK80910.1"/>
    </source>
</evidence>
<feature type="domain" description="TFIIS central" evidence="8">
    <location>
        <begin position="255"/>
        <end position="384"/>
    </location>
</feature>
<dbReference type="InterPro" id="IPR036575">
    <property type="entry name" value="TFIIS_cen_dom_sf"/>
</dbReference>
<feature type="region of interest" description="Disordered" evidence="7">
    <location>
        <begin position="1"/>
        <end position="55"/>
    </location>
</feature>
<dbReference type="OrthoDB" id="79252at2759"/>
<evidence type="ECO:0000256" key="6">
    <source>
        <dbReference type="ARBA" id="ARBA00022833"/>
    </source>
</evidence>
<dbReference type="InterPro" id="IPR001965">
    <property type="entry name" value="Znf_PHD"/>
</dbReference>
<dbReference type="InterPro" id="IPR003618">
    <property type="entry name" value="TFIIS_cen_dom"/>
</dbReference>
<evidence type="ECO:0000256" key="1">
    <source>
        <dbReference type="ARBA" id="ARBA00002311"/>
    </source>
</evidence>
<dbReference type="InterPro" id="IPR012921">
    <property type="entry name" value="SPOC_C"/>
</dbReference>
<dbReference type="Pfam" id="PF07500">
    <property type="entry name" value="TFIIS_M"/>
    <property type="match status" value="1"/>
</dbReference>
<dbReference type="GO" id="GO:0006368">
    <property type="term" value="P:transcription elongation by RNA polymerase II"/>
    <property type="evidence" value="ECO:0007669"/>
    <property type="project" value="TreeGrafter"/>
</dbReference>
<evidence type="ECO:0000256" key="3">
    <source>
        <dbReference type="ARBA" id="ARBA00021616"/>
    </source>
</evidence>
<dbReference type="AlphaFoldDB" id="A0A8E2EBS6"/>
<keyword evidence="4" id="KW-0479">Metal-binding</keyword>
<evidence type="ECO:0000259" key="8">
    <source>
        <dbReference type="PROSITE" id="PS51321"/>
    </source>
</evidence>
<sequence length="841" mass="91951">MADEPRRSGRANKGHHTKNQDVVEEPIPTAKSKGKPKAGAKSQSARSESAQTGNEGEDDAIIRCVCGVQRDIKGRQMIACDICEAWQHVKCLGLKEGEEWESRTYYCEQCRPEDHVELLAAMERGEKPWNRKKGSRPSKGGAAGKQSRPSEVRSEIGEDTSSPKPQQAVPAIAAPAAAEDEALKEVSNGHATSKQTKKPDIPRSQPQSPIGEKRRRDNISEKDGVDSKRRKSSAHTQEKAPHGAIPSDSASLPSLRRATVDALSKALAAQILDASRNGRYRIPDGETPTSLGTRLSLEIDYAMVNNHGPPVANDSEYSVRFRSVLFNSKKNPAILERLLSKSLSAHDLTLMSAEDMAPEDKQREYAALREENDKQVVLVDENGPRIRKTHKGEELVDDDEQPRTGGESVFTVPERRHRGSGQEDSRATDADSPVDAGSPMRVELPEDVGRTDTLAVDTSAPKSASSTRNPSSAFDVKEVWRQVRSPDQEHQTFHRRQSSLAVQPQQPEGPGDDADIDRLLKDEENDSPLYSPADYSSDSSVCWHGTVDMQAVGPFAAVMRLVAGGDVGQKIPWNQILPPTIPITSRIENVKGNDYVSSMRGSTANDVAVLSVSPVNKDGRARLDRLFDYFYSRGRWGSVLPEKLGHDAARDLYIVPVEAGGGPLPPFLDMLEYCTIETPRRENMLLFVLIARTRSPSTDNTPTPHQQASGAPPSGPFATPAPTHGYPPVPTSHPGPQFPPVTGYTPGGDNYGSPYPPSHAHPLPPNFNPPPHHANRLAVDIFGPYIDAPVVVQSLQANPDMDEIRMRNLKDILDAEPAARMDMMVLSDYLRRKNGESSSSS</sequence>
<dbReference type="GO" id="GO:0008270">
    <property type="term" value="F:zinc ion binding"/>
    <property type="evidence" value="ECO:0007669"/>
    <property type="project" value="UniProtKB-KW"/>
</dbReference>
<dbReference type="Pfam" id="PF23257">
    <property type="entry name" value="DUF7071"/>
    <property type="match status" value="1"/>
</dbReference>
<dbReference type="SUPFAM" id="SSF57903">
    <property type="entry name" value="FYVE/PHD zinc finger"/>
    <property type="match status" value="1"/>
</dbReference>
<dbReference type="GO" id="GO:0001139">
    <property type="term" value="F:RNA polymerase II complex recruiting activity"/>
    <property type="evidence" value="ECO:0007669"/>
    <property type="project" value="TreeGrafter"/>
</dbReference>
<feature type="compositionally biased region" description="Pro residues" evidence="7">
    <location>
        <begin position="725"/>
        <end position="739"/>
    </location>
</feature>
<dbReference type="Gene3D" id="1.10.472.30">
    <property type="entry name" value="Transcription elongation factor S-II, central domain"/>
    <property type="match status" value="1"/>
</dbReference>
<evidence type="ECO:0000256" key="7">
    <source>
        <dbReference type="SAM" id="MobiDB-lite"/>
    </source>
</evidence>
<dbReference type="Pfam" id="PF00628">
    <property type="entry name" value="PHD"/>
    <property type="match status" value="1"/>
</dbReference>
<proteinExistence type="inferred from homology"/>
<comment type="similarity">
    <text evidence="2">Belongs to the BYE1 family.</text>
</comment>
<dbReference type="PROSITE" id="PS01359">
    <property type="entry name" value="ZF_PHD_1"/>
    <property type="match status" value="1"/>
</dbReference>
<dbReference type="InterPro" id="IPR019787">
    <property type="entry name" value="Znf_PHD-finger"/>
</dbReference>
<keyword evidence="5" id="KW-0863">Zinc-finger</keyword>
<feature type="compositionally biased region" description="Polar residues" evidence="7">
    <location>
        <begin position="460"/>
        <end position="472"/>
    </location>
</feature>
<dbReference type="PROSITE" id="PS51321">
    <property type="entry name" value="TFIIS_CENTRAL"/>
    <property type="match status" value="1"/>
</dbReference>
<dbReference type="Proteomes" id="UP000250266">
    <property type="component" value="Unassembled WGS sequence"/>
</dbReference>
<dbReference type="SMART" id="SM00249">
    <property type="entry name" value="PHD"/>
    <property type="match status" value="1"/>
</dbReference>
<dbReference type="Gene3D" id="3.30.40.10">
    <property type="entry name" value="Zinc/RING finger domain, C3HC4 (zinc finger)"/>
    <property type="match status" value="1"/>
</dbReference>
<feature type="compositionally biased region" description="Basic and acidic residues" evidence="7">
    <location>
        <begin position="420"/>
        <end position="429"/>
    </location>
</feature>
<dbReference type="PANTHER" id="PTHR11477:SF11">
    <property type="entry name" value="TRANSCRIPTION FACTOR BYE1"/>
    <property type="match status" value="1"/>
</dbReference>
<dbReference type="Pfam" id="PF07744">
    <property type="entry name" value="SPOC"/>
    <property type="match status" value="1"/>
</dbReference>
<dbReference type="GO" id="GO:0006362">
    <property type="term" value="P:transcription elongation by RNA polymerase I"/>
    <property type="evidence" value="ECO:0007669"/>
    <property type="project" value="TreeGrafter"/>
</dbReference>
<evidence type="ECO:0000313" key="10">
    <source>
        <dbReference type="Proteomes" id="UP000250266"/>
    </source>
</evidence>
<feature type="compositionally biased region" description="Basic residues" evidence="7">
    <location>
        <begin position="8"/>
        <end position="17"/>
    </location>
</feature>
<dbReference type="GO" id="GO:0031564">
    <property type="term" value="P:transcription antitermination"/>
    <property type="evidence" value="ECO:0007669"/>
    <property type="project" value="TreeGrafter"/>
</dbReference>
<dbReference type="InterPro" id="IPR019786">
    <property type="entry name" value="Zinc_finger_PHD-type_CS"/>
</dbReference>
<protein>
    <recommendedName>
        <fullName evidence="3">Transcription factor BYE1</fullName>
    </recommendedName>
</protein>
<reference evidence="9 10" key="1">
    <citation type="journal article" date="2016" name="Nat. Commun.">
        <title>Ectomycorrhizal ecology is imprinted in the genome of the dominant symbiotic fungus Cenococcum geophilum.</title>
        <authorList>
            <consortium name="DOE Joint Genome Institute"/>
            <person name="Peter M."/>
            <person name="Kohler A."/>
            <person name="Ohm R.A."/>
            <person name="Kuo A."/>
            <person name="Krutzmann J."/>
            <person name="Morin E."/>
            <person name="Arend M."/>
            <person name="Barry K.W."/>
            <person name="Binder M."/>
            <person name="Choi C."/>
            <person name="Clum A."/>
            <person name="Copeland A."/>
            <person name="Grisel N."/>
            <person name="Haridas S."/>
            <person name="Kipfer T."/>
            <person name="LaButti K."/>
            <person name="Lindquist E."/>
            <person name="Lipzen A."/>
            <person name="Maire R."/>
            <person name="Meier B."/>
            <person name="Mihaltcheva S."/>
            <person name="Molinier V."/>
            <person name="Murat C."/>
            <person name="Poggeler S."/>
            <person name="Quandt C.A."/>
            <person name="Sperisen C."/>
            <person name="Tritt A."/>
            <person name="Tisserant E."/>
            <person name="Crous P.W."/>
            <person name="Henrissat B."/>
            <person name="Nehls U."/>
            <person name="Egli S."/>
            <person name="Spatafora J.W."/>
            <person name="Grigoriev I.V."/>
            <person name="Martin F.M."/>
        </authorList>
    </citation>
    <scope>NUCLEOTIDE SEQUENCE [LARGE SCALE GENOMIC DNA]</scope>
    <source>
        <strain evidence="9 10">CBS 459.81</strain>
    </source>
</reference>
<accession>A0A8E2EBS6</accession>
<dbReference type="GO" id="GO:0000977">
    <property type="term" value="F:RNA polymerase II transcription regulatory region sequence-specific DNA binding"/>
    <property type="evidence" value="ECO:0007669"/>
    <property type="project" value="TreeGrafter"/>
</dbReference>
<dbReference type="InterPro" id="IPR013083">
    <property type="entry name" value="Znf_RING/FYVE/PHD"/>
</dbReference>
<dbReference type="EMBL" id="KV744940">
    <property type="protein sequence ID" value="OCK80910.1"/>
    <property type="molecule type" value="Genomic_DNA"/>
</dbReference>
<evidence type="ECO:0000256" key="5">
    <source>
        <dbReference type="ARBA" id="ARBA00022771"/>
    </source>
</evidence>
<feature type="compositionally biased region" description="Basic and acidic residues" evidence="7">
    <location>
        <begin position="475"/>
        <end position="492"/>
    </location>
</feature>
<keyword evidence="6" id="KW-0862">Zinc</keyword>
<dbReference type="SMART" id="SM00510">
    <property type="entry name" value="TFS2M"/>
    <property type="match status" value="1"/>
</dbReference>
<comment type="function">
    <text evidence="1">Negative regulator of transcription elongation.</text>
</comment>
<name>A0A8E2EBS6_9PEZI</name>
<dbReference type="SUPFAM" id="SSF46942">
    <property type="entry name" value="Elongation factor TFIIS domain 2"/>
    <property type="match status" value="1"/>
</dbReference>
<dbReference type="CDD" id="cd21538">
    <property type="entry name" value="SPOC_TFIIS"/>
    <property type="match status" value="1"/>
</dbReference>
<dbReference type="InterPro" id="IPR011011">
    <property type="entry name" value="Znf_FYVE_PHD"/>
</dbReference>
<dbReference type="GO" id="GO:0005634">
    <property type="term" value="C:nucleus"/>
    <property type="evidence" value="ECO:0007669"/>
    <property type="project" value="TreeGrafter"/>
</dbReference>
<keyword evidence="10" id="KW-1185">Reference proteome</keyword>
<feature type="region of interest" description="Disordered" evidence="7">
    <location>
        <begin position="695"/>
        <end position="751"/>
    </location>
</feature>
<feature type="compositionally biased region" description="Basic and acidic residues" evidence="7">
    <location>
        <begin position="211"/>
        <end position="227"/>
    </location>
</feature>
<dbReference type="InterPro" id="IPR055499">
    <property type="entry name" value="DUF7071"/>
</dbReference>
<evidence type="ECO:0000256" key="2">
    <source>
        <dbReference type="ARBA" id="ARBA00011050"/>
    </source>
</evidence>
<gene>
    <name evidence="9" type="ORF">K432DRAFT_327365</name>
</gene>
<feature type="region of interest" description="Disordered" evidence="7">
    <location>
        <begin position="126"/>
        <end position="252"/>
    </location>
</feature>